<feature type="non-terminal residue" evidence="2">
    <location>
        <position position="1"/>
    </location>
</feature>
<dbReference type="EMBL" id="BARV01016303">
    <property type="protein sequence ID" value="GAI25399.1"/>
    <property type="molecule type" value="Genomic_DNA"/>
</dbReference>
<comment type="caution">
    <text evidence="2">The sequence shown here is derived from an EMBL/GenBank/DDBJ whole genome shotgun (WGS) entry which is preliminary data.</text>
</comment>
<dbReference type="Pfam" id="PF04577">
    <property type="entry name" value="Glyco_transf_61"/>
    <property type="match status" value="1"/>
</dbReference>
<sequence length="214" mass="25266">KLLRSYKISGGEKYKFFKDVLDRSTLKNRNFLIQDDRFIEAKKVIYCKPFTLNRILYVKLLDLLDIPKPDYKSKKRIFLTRSKASGRYLENFEEIQEICDDYDFKIIDTENISLDRQIQIFNKTRSIIGLHGAGLVNIIFRGGANLSLLEIFPPNIISYHYYYLSKILGYNYDAIIASDRNNRNISTYYKEPFLLNPQELKEKIIELKNSGFFI</sequence>
<dbReference type="InterPro" id="IPR049625">
    <property type="entry name" value="Glyco_transf_61_cat"/>
</dbReference>
<accession>X1P3A8</accession>
<proteinExistence type="predicted"/>
<name>X1P3A8_9ZZZZ</name>
<gene>
    <name evidence="2" type="ORF">S06H3_28001</name>
</gene>
<organism evidence="2">
    <name type="scientific">marine sediment metagenome</name>
    <dbReference type="NCBI Taxonomy" id="412755"/>
    <lineage>
        <taxon>unclassified sequences</taxon>
        <taxon>metagenomes</taxon>
        <taxon>ecological metagenomes</taxon>
    </lineage>
</organism>
<dbReference type="AlphaFoldDB" id="X1P3A8"/>
<evidence type="ECO:0000259" key="1">
    <source>
        <dbReference type="Pfam" id="PF04577"/>
    </source>
</evidence>
<protein>
    <recommendedName>
        <fullName evidence="1">Glycosyltransferase 61 catalytic domain-containing protein</fullName>
    </recommendedName>
</protein>
<dbReference type="GO" id="GO:0016757">
    <property type="term" value="F:glycosyltransferase activity"/>
    <property type="evidence" value="ECO:0007669"/>
    <property type="project" value="InterPro"/>
</dbReference>
<evidence type="ECO:0000313" key="2">
    <source>
        <dbReference type="EMBL" id="GAI25399.1"/>
    </source>
</evidence>
<reference evidence="2" key="1">
    <citation type="journal article" date="2014" name="Front. Microbiol.">
        <title>High frequency of phylogenetically diverse reductive dehalogenase-homologous genes in deep subseafloor sedimentary metagenomes.</title>
        <authorList>
            <person name="Kawai M."/>
            <person name="Futagami T."/>
            <person name="Toyoda A."/>
            <person name="Takaki Y."/>
            <person name="Nishi S."/>
            <person name="Hori S."/>
            <person name="Arai W."/>
            <person name="Tsubouchi T."/>
            <person name="Morono Y."/>
            <person name="Uchiyama I."/>
            <person name="Ito T."/>
            <person name="Fujiyama A."/>
            <person name="Inagaki F."/>
            <person name="Takami H."/>
        </authorList>
    </citation>
    <scope>NUCLEOTIDE SEQUENCE</scope>
    <source>
        <strain evidence="2">Expedition CK06-06</strain>
    </source>
</reference>
<feature type="domain" description="Glycosyltransferase 61 catalytic" evidence="1">
    <location>
        <begin position="35"/>
        <end position="140"/>
    </location>
</feature>